<dbReference type="OrthoDB" id="9795355at2"/>
<dbReference type="Proteomes" id="UP000190541">
    <property type="component" value="Unassembled WGS sequence"/>
</dbReference>
<proteinExistence type="predicted"/>
<name>A0A1T5AMR2_9SPHI</name>
<organism evidence="4 5">
    <name type="scientific">Parapedobacter luteus</name>
    <dbReference type="NCBI Taxonomy" id="623280"/>
    <lineage>
        <taxon>Bacteria</taxon>
        <taxon>Pseudomonadati</taxon>
        <taxon>Bacteroidota</taxon>
        <taxon>Sphingobacteriia</taxon>
        <taxon>Sphingobacteriales</taxon>
        <taxon>Sphingobacteriaceae</taxon>
        <taxon>Parapedobacter</taxon>
    </lineage>
</organism>
<evidence type="ECO:0000256" key="3">
    <source>
        <dbReference type="ARBA" id="ARBA00022837"/>
    </source>
</evidence>
<dbReference type="InterPro" id="IPR014718">
    <property type="entry name" value="GH-type_carb-bd"/>
</dbReference>
<dbReference type="STRING" id="623280.SAMN05660226_00883"/>
<evidence type="ECO:0000256" key="1">
    <source>
        <dbReference type="ARBA" id="ARBA00001913"/>
    </source>
</evidence>
<dbReference type="GO" id="GO:0030246">
    <property type="term" value="F:carbohydrate binding"/>
    <property type="evidence" value="ECO:0007669"/>
    <property type="project" value="InterPro"/>
</dbReference>
<dbReference type="AlphaFoldDB" id="A0A1T5AMR2"/>
<dbReference type="InterPro" id="IPR037481">
    <property type="entry name" value="LacX"/>
</dbReference>
<accession>A0A1T5AMR2</accession>
<gene>
    <name evidence="4" type="ORF">SAMN05660226_00883</name>
</gene>
<evidence type="ECO:0000313" key="4">
    <source>
        <dbReference type="EMBL" id="SKB35893.1"/>
    </source>
</evidence>
<sequence>MITIANEWLQATISPIGAELRSLKRQHDNHEYLWNANPRYWAKTSPVLFPIVGALKDDTYYYRGRAYRLPRHGFAREKSFDGKLLSPTEAVFTLTDSEETRTVYPFAFQLMLRYRLDGHALTCRYEVHNPSDSQPLFFSIGGHPAFSALAENGGPAYTDYFLEFPDDDALLCHKLEGNLISERKETILLDKRHRLPLRYELFYADALVLKTLQSNTITLGNVINDRGILFHHDGFPYFGIWAAKGADFVCLEPWCGIADHIGHNQQLEEKEGMQHLSGGDNWSRSWAVTCF</sequence>
<keyword evidence="3" id="KW-0106">Calcium</keyword>
<dbReference type="SUPFAM" id="SSF74650">
    <property type="entry name" value="Galactose mutarotase-like"/>
    <property type="match status" value="1"/>
</dbReference>
<dbReference type="InterPro" id="IPR008183">
    <property type="entry name" value="Aldose_1/G6P_1-epimerase"/>
</dbReference>
<comment type="subunit">
    <text evidence="2">Monomer.</text>
</comment>
<dbReference type="Gene3D" id="2.70.98.10">
    <property type="match status" value="1"/>
</dbReference>
<dbReference type="CDD" id="cd09024">
    <property type="entry name" value="Aldose_epim_lacX"/>
    <property type="match status" value="1"/>
</dbReference>
<dbReference type="RefSeq" id="WP_079715607.1">
    <property type="nucleotide sequence ID" value="NZ_FUYS01000002.1"/>
</dbReference>
<evidence type="ECO:0000256" key="2">
    <source>
        <dbReference type="ARBA" id="ARBA00011245"/>
    </source>
</evidence>
<comment type="cofactor">
    <cofactor evidence="1">
        <name>Ca(2+)</name>
        <dbReference type="ChEBI" id="CHEBI:29108"/>
    </cofactor>
</comment>
<keyword evidence="5" id="KW-1185">Reference proteome</keyword>
<dbReference type="GO" id="GO:0016853">
    <property type="term" value="F:isomerase activity"/>
    <property type="evidence" value="ECO:0007669"/>
    <property type="project" value="InterPro"/>
</dbReference>
<dbReference type="InterPro" id="IPR011013">
    <property type="entry name" value="Gal_mutarotase_sf_dom"/>
</dbReference>
<protein>
    <submittedName>
        <fullName evidence="4">Galactose mutarotase</fullName>
    </submittedName>
</protein>
<dbReference type="GO" id="GO:0005975">
    <property type="term" value="P:carbohydrate metabolic process"/>
    <property type="evidence" value="ECO:0007669"/>
    <property type="project" value="InterPro"/>
</dbReference>
<dbReference type="EMBL" id="FUYS01000002">
    <property type="protein sequence ID" value="SKB35893.1"/>
    <property type="molecule type" value="Genomic_DNA"/>
</dbReference>
<evidence type="ECO:0000313" key="5">
    <source>
        <dbReference type="Proteomes" id="UP000190541"/>
    </source>
</evidence>
<reference evidence="4 5" key="1">
    <citation type="submission" date="2017-02" db="EMBL/GenBank/DDBJ databases">
        <authorList>
            <person name="Peterson S.W."/>
        </authorList>
    </citation>
    <scope>NUCLEOTIDE SEQUENCE [LARGE SCALE GENOMIC DNA]</scope>
    <source>
        <strain evidence="4 5">DSM 22899</strain>
    </source>
</reference>
<dbReference type="Pfam" id="PF01263">
    <property type="entry name" value="Aldose_epim"/>
    <property type="match status" value="1"/>
</dbReference>